<gene>
    <name evidence="5" type="ORF">MERR_LOCUS38438</name>
    <name evidence="6" type="ORF">MERR_LOCUS41219</name>
</gene>
<evidence type="ECO:0000256" key="3">
    <source>
        <dbReference type="ARBA" id="ARBA00022786"/>
    </source>
</evidence>
<organism evidence="6 7">
    <name type="scientific">Microthlaspi erraticum</name>
    <dbReference type="NCBI Taxonomy" id="1685480"/>
    <lineage>
        <taxon>Eukaryota</taxon>
        <taxon>Viridiplantae</taxon>
        <taxon>Streptophyta</taxon>
        <taxon>Embryophyta</taxon>
        <taxon>Tracheophyta</taxon>
        <taxon>Spermatophyta</taxon>
        <taxon>Magnoliopsida</taxon>
        <taxon>eudicotyledons</taxon>
        <taxon>Gunneridae</taxon>
        <taxon>Pentapetalae</taxon>
        <taxon>rosids</taxon>
        <taxon>malvids</taxon>
        <taxon>Brassicales</taxon>
        <taxon>Brassicaceae</taxon>
        <taxon>Coluteocarpeae</taxon>
        <taxon>Microthlaspi</taxon>
    </lineage>
</organism>
<dbReference type="GO" id="GO:0016567">
    <property type="term" value="P:protein ubiquitination"/>
    <property type="evidence" value="ECO:0007669"/>
    <property type="project" value="UniProtKB-UniPathway"/>
</dbReference>
<dbReference type="EMBL" id="CACVBM020001556">
    <property type="protein sequence ID" value="CAA7053983.1"/>
    <property type="molecule type" value="Genomic_DNA"/>
</dbReference>
<reference evidence="6 7" key="1">
    <citation type="submission" date="2020-01" db="EMBL/GenBank/DDBJ databases">
        <authorList>
            <person name="Mishra B."/>
        </authorList>
    </citation>
    <scope>NUCLEOTIDE SEQUENCE [LARGE SCALE GENOMIC DNA]</scope>
</reference>
<dbReference type="SMART" id="SM00512">
    <property type="entry name" value="Skp1"/>
    <property type="match status" value="1"/>
</dbReference>
<dbReference type="Proteomes" id="UP000467841">
    <property type="component" value="Unassembled WGS sequence"/>
</dbReference>
<dbReference type="SUPFAM" id="SSF81382">
    <property type="entry name" value="Skp1 dimerisation domain-like"/>
    <property type="match status" value="1"/>
</dbReference>
<keyword evidence="3" id="KW-0833">Ubl conjugation pathway</keyword>
<dbReference type="Gene3D" id="3.30.710.10">
    <property type="entry name" value="Potassium Channel Kv1.1, Chain A"/>
    <property type="match status" value="1"/>
</dbReference>
<dbReference type="UniPathway" id="UPA00143"/>
<evidence type="ECO:0000256" key="2">
    <source>
        <dbReference type="ARBA" id="ARBA00009993"/>
    </source>
</evidence>
<dbReference type="InterPro" id="IPR016897">
    <property type="entry name" value="SKP1"/>
</dbReference>
<evidence type="ECO:0000313" key="6">
    <source>
        <dbReference type="EMBL" id="CAA7053983.1"/>
    </source>
</evidence>
<evidence type="ECO:0000259" key="4">
    <source>
        <dbReference type="Pfam" id="PF03931"/>
    </source>
</evidence>
<dbReference type="InterPro" id="IPR016073">
    <property type="entry name" value="Skp1_comp_POZ"/>
</dbReference>
<comment type="similarity">
    <text evidence="2">Belongs to the SKP1 family.</text>
</comment>
<dbReference type="PANTHER" id="PTHR11165">
    <property type="entry name" value="SKP1"/>
    <property type="match status" value="1"/>
</dbReference>
<evidence type="ECO:0000256" key="1">
    <source>
        <dbReference type="ARBA" id="ARBA00004906"/>
    </source>
</evidence>
<sequence length="92" mass="10380">MIENNYVENGISLANITRDIFSKVIEYCKKHGVVVLNGDGGSTEEELKEWDTNFMNDIDQSTLFMAANYLNIQNLLTLTCLSVADMIKCRTP</sequence>
<accession>A0A6D2KPR9</accession>
<dbReference type="OrthoDB" id="7827685at2759"/>
<evidence type="ECO:0000313" key="5">
    <source>
        <dbReference type="EMBL" id="CAA7051203.1"/>
    </source>
</evidence>
<dbReference type="InterPro" id="IPR001232">
    <property type="entry name" value="SKP1-like"/>
</dbReference>
<evidence type="ECO:0000313" key="7">
    <source>
        <dbReference type="Proteomes" id="UP000467841"/>
    </source>
</evidence>
<dbReference type="GO" id="GO:0006511">
    <property type="term" value="P:ubiquitin-dependent protein catabolic process"/>
    <property type="evidence" value="ECO:0007669"/>
    <property type="project" value="InterPro"/>
</dbReference>
<dbReference type="InterPro" id="IPR011333">
    <property type="entry name" value="SKP1/BTB/POZ_sf"/>
</dbReference>
<name>A0A6D2KPR9_9BRAS</name>
<protein>
    <recommendedName>
        <fullName evidence="4">SKP1 component POZ domain-containing protein</fullName>
    </recommendedName>
</protein>
<dbReference type="AlphaFoldDB" id="A0A6D2KPR9"/>
<dbReference type="InterPro" id="IPR036296">
    <property type="entry name" value="SKP1-like_dim_sf"/>
</dbReference>
<dbReference type="Pfam" id="PF03931">
    <property type="entry name" value="Skp1_POZ"/>
    <property type="match status" value="1"/>
</dbReference>
<dbReference type="GO" id="GO:0009867">
    <property type="term" value="P:jasmonic acid mediated signaling pathway"/>
    <property type="evidence" value="ECO:0007669"/>
    <property type="project" value="UniProtKB-ARBA"/>
</dbReference>
<dbReference type="EMBL" id="CACVBM020001469">
    <property type="protein sequence ID" value="CAA7051203.1"/>
    <property type="molecule type" value="Genomic_DNA"/>
</dbReference>
<comment type="pathway">
    <text evidence="1">Protein modification; protein ubiquitination.</text>
</comment>
<keyword evidence="7" id="KW-1185">Reference proteome</keyword>
<proteinExistence type="inferred from homology"/>
<feature type="domain" description="SKP1 component POZ" evidence="4">
    <location>
        <begin position="1"/>
        <end position="31"/>
    </location>
</feature>